<keyword evidence="1" id="KW-1003">Cell membrane</keyword>
<protein>
    <submittedName>
        <fullName evidence="6">Manganese efflux pump MntP family protein</fullName>
    </submittedName>
</protein>
<sequence>MMQTGATLRDCSLGKRAWYALIYAGVGACAVFVGYILAAMFKNIMNAPAEMATASLIIFFLGLTVIFKSVHGSGYVEKLDPDFNGKKMARLSAFTNIDTMVLMAGFSFMGLYLSYAMISVLVISFLTVFIALTIGYNLGASYQKPVGISGGTLMIFFSIWILANYVIMR</sequence>
<keyword evidence="3 5" id="KW-1133">Transmembrane helix</keyword>
<dbReference type="AlphaFoldDB" id="A0AB35U3Z0"/>
<dbReference type="PANTHER" id="PTHR35529">
    <property type="entry name" value="MANGANESE EFFLUX PUMP MNTP-RELATED"/>
    <property type="match status" value="1"/>
</dbReference>
<evidence type="ECO:0000256" key="2">
    <source>
        <dbReference type="ARBA" id="ARBA00022692"/>
    </source>
</evidence>
<gene>
    <name evidence="6" type="ORF">MOZ60_05580</name>
</gene>
<keyword evidence="4 5" id="KW-0472">Membrane</keyword>
<keyword evidence="7" id="KW-1185">Reference proteome</keyword>
<feature type="transmembrane region" description="Helical" evidence="5">
    <location>
        <begin position="120"/>
        <end position="140"/>
    </location>
</feature>
<feature type="transmembrane region" description="Helical" evidence="5">
    <location>
        <begin position="146"/>
        <end position="167"/>
    </location>
</feature>
<organism evidence="6 7">
    <name type="scientific">Grylomicrobium aquisgranensis</name>
    <dbReference type="NCBI Taxonomy" id="2926318"/>
    <lineage>
        <taxon>Bacteria</taxon>
        <taxon>Bacillati</taxon>
        <taxon>Bacillota</taxon>
        <taxon>Erysipelotrichia</taxon>
        <taxon>Erysipelotrichales</taxon>
        <taxon>Erysipelotrichaceae</taxon>
        <taxon>Grylomicrobium</taxon>
    </lineage>
</organism>
<dbReference type="Proteomes" id="UP001286174">
    <property type="component" value="Unassembled WGS sequence"/>
</dbReference>
<dbReference type="InterPro" id="IPR003810">
    <property type="entry name" value="Mntp/YtaF"/>
</dbReference>
<evidence type="ECO:0000256" key="5">
    <source>
        <dbReference type="SAM" id="Phobius"/>
    </source>
</evidence>
<evidence type="ECO:0000256" key="1">
    <source>
        <dbReference type="ARBA" id="ARBA00022475"/>
    </source>
</evidence>
<evidence type="ECO:0000313" key="6">
    <source>
        <dbReference type="EMBL" id="MDX8419560.1"/>
    </source>
</evidence>
<dbReference type="EMBL" id="JALBUR010000010">
    <property type="protein sequence ID" value="MDX8419560.1"/>
    <property type="molecule type" value="Genomic_DNA"/>
</dbReference>
<dbReference type="PANTHER" id="PTHR35529:SF1">
    <property type="entry name" value="MANGANESE EFFLUX PUMP MNTP-RELATED"/>
    <property type="match status" value="1"/>
</dbReference>
<accession>A0AB35U3Z0</accession>
<feature type="transmembrane region" description="Helical" evidence="5">
    <location>
        <begin position="20"/>
        <end position="41"/>
    </location>
</feature>
<dbReference type="Pfam" id="PF02659">
    <property type="entry name" value="Mntp"/>
    <property type="match status" value="1"/>
</dbReference>
<dbReference type="RefSeq" id="WP_277008640.1">
    <property type="nucleotide sequence ID" value="NZ_JALBUR010000010.1"/>
</dbReference>
<comment type="caution">
    <text evidence="6">The sequence shown here is derived from an EMBL/GenBank/DDBJ whole genome shotgun (WGS) entry which is preliminary data.</text>
</comment>
<evidence type="ECO:0000256" key="4">
    <source>
        <dbReference type="ARBA" id="ARBA00023136"/>
    </source>
</evidence>
<name>A0AB35U3Z0_9FIRM</name>
<feature type="transmembrane region" description="Helical" evidence="5">
    <location>
        <begin position="53"/>
        <end position="71"/>
    </location>
</feature>
<feature type="transmembrane region" description="Helical" evidence="5">
    <location>
        <begin position="91"/>
        <end position="113"/>
    </location>
</feature>
<evidence type="ECO:0000313" key="7">
    <source>
        <dbReference type="Proteomes" id="UP001286174"/>
    </source>
</evidence>
<evidence type="ECO:0000256" key="3">
    <source>
        <dbReference type="ARBA" id="ARBA00022989"/>
    </source>
</evidence>
<reference evidence="6 7" key="1">
    <citation type="submission" date="2022-03" db="EMBL/GenBank/DDBJ databases">
        <title>Novel taxa within the pig intestine.</title>
        <authorList>
            <person name="Wylensek D."/>
            <person name="Bishof K."/>
            <person name="Afrizal A."/>
            <person name="Clavel T."/>
        </authorList>
    </citation>
    <scope>NUCLEOTIDE SEQUENCE [LARGE SCALE GENOMIC DNA]</scope>
    <source>
        <strain evidence="6 7">CLA-KB-P133</strain>
    </source>
</reference>
<keyword evidence="2 5" id="KW-0812">Transmembrane</keyword>
<proteinExistence type="predicted"/>